<dbReference type="RefSeq" id="WP_229794219.1">
    <property type="nucleotide sequence ID" value="NZ_BMXA01000002.1"/>
</dbReference>
<keyword evidence="6 8" id="KW-0378">Hydrolase</keyword>
<dbReference type="CDD" id="cd06530">
    <property type="entry name" value="S26_SPase_I"/>
    <property type="match status" value="1"/>
</dbReference>
<keyword evidence="8" id="KW-0812">Transmembrane</keyword>
<dbReference type="GO" id="GO:0016020">
    <property type="term" value="C:membrane"/>
    <property type="evidence" value="ECO:0007669"/>
    <property type="project" value="UniProtKB-SubCell"/>
</dbReference>
<feature type="domain" description="Peptidase S26" evidence="10">
    <location>
        <begin position="38"/>
        <end position="243"/>
    </location>
</feature>
<accession>A0A918RQG6</accession>
<proteinExistence type="inferred from homology"/>
<evidence type="ECO:0000256" key="1">
    <source>
        <dbReference type="ARBA" id="ARBA00000677"/>
    </source>
</evidence>
<dbReference type="InterPro" id="IPR000223">
    <property type="entry name" value="Pept_S26A_signal_pept_1"/>
</dbReference>
<evidence type="ECO:0000256" key="4">
    <source>
        <dbReference type="ARBA" id="ARBA00019232"/>
    </source>
</evidence>
<dbReference type="GO" id="GO:0006465">
    <property type="term" value="P:signal peptide processing"/>
    <property type="evidence" value="ECO:0007669"/>
    <property type="project" value="InterPro"/>
</dbReference>
<protein>
    <recommendedName>
        <fullName evidence="4 8">Signal peptidase I</fullName>
        <ecNumber evidence="3 8">3.4.21.89</ecNumber>
    </recommendedName>
</protein>
<evidence type="ECO:0000256" key="5">
    <source>
        <dbReference type="ARBA" id="ARBA00022670"/>
    </source>
</evidence>
<gene>
    <name evidence="11" type="primary">lepB</name>
    <name evidence="11" type="ORF">GCM10008090_18740</name>
</gene>
<feature type="active site" evidence="7">
    <location>
        <position position="122"/>
    </location>
</feature>
<keyword evidence="8" id="KW-1133">Transmembrane helix</keyword>
<evidence type="ECO:0000256" key="6">
    <source>
        <dbReference type="ARBA" id="ARBA00022801"/>
    </source>
</evidence>
<dbReference type="InterPro" id="IPR019756">
    <property type="entry name" value="Pept_S26A_signal_pept_1_Ser-AS"/>
</dbReference>
<organism evidence="11 12">
    <name type="scientific">Arenicella chitinivorans</name>
    <dbReference type="NCBI Taxonomy" id="1329800"/>
    <lineage>
        <taxon>Bacteria</taxon>
        <taxon>Pseudomonadati</taxon>
        <taxon>Pseudomonadota</taxon>
        <taxon>Gammaproteobacteria</taxon>
        <taxon>Arenicellales</taxon>
        <taxon>Arenicellaceae</taxon>
        <taxon>Arenicella</taxon>
    </lineage>
</organism>
<evidence type="ECO:0000259" key="10">
    <source>
        <dbReference type="Pfam" id="PF10502"/>
    </source>
</evidence>
<dbReference type="PANTHER" id="PTHR43390:SF1">
    <property type="entry name" value="CHLOROPLAST PROCESSING PEPTIDASE"/>
    <property type="match status" value="1"/>
</dbReference>
<dbReference type="PANTHER" id="PTHR43390">
    <property type="entry name" value="SIGNAL PEPTIDASE I"/>
    <property type="match status" value="1"/>
</dbReference>
<evidence type="ECO:0000256" key="9">
    <source>
        <dbReference type="RuleBase" id="RU362042"/>
    </source>
</evidence>
<dbReference type="SUPFAM" id="SSF51306">
    <property type="entry name" value="LexA/Signal peptidase"/>
    <property type="match status" value="1"/>
</dbReference>
<dbReference type="PROSITE" id="PS00501">
    <property type="entry name" value="SPASE_I_1"/>
    <property type="match status" value="1"/>
</dbReference>
<dbReference type="GO" id="GO:0009003">
    <property type="term" value="F:signal peptidase activity"/>
    <property type="evidence" value="ECO:0007669"/>
    <property type="project" value="UniProtKB-EC"/>
</dbReference>
<dbReference type="InterPro" id="IPR019758">
    <property type="entry name" value="Pept_S26A_signal_pept_1_CS"/>
</dbReference>
<keyword evidence="12" id="KW-1185">Reference proteome</keyword>
<keyword evidence="5 8" id="KW-0645">Protease</keyword>
<evidence type="ECO:0000313" key="12">
    <source>
        <dbReference type="Proteomes" id="UP000614811"/>
    </source>
</evidence>
<dbReference type="PROSITE" id="PS00760">
    <property type="entry name" value="SPASE_I_2"/>
    <property type="match status" value="1"/>
</dbReference>
<feature type="transmembrane region" description="Helical" evidence="8">
    <location>
        <begin position="36"/>
        <end position="57"/>
    </location>
</feature>
<reference evidence="11" key="1">
    <citation type="journal article" date="2014" name="Int. J. Syst. Evol. Microbiol.">
        <title>Complete genome sequence of Corynebacterium casei LMG S-19264T (=DSM 44701T), isolated from a smear-ripened cheese.</title>
        <authorList>
            <consortium name="US DOE Joint Genome Institute (JGI-PGF)"/>
            <person name="Walter F."/>
            <person name="Albersmeier A."/>
            <person name="Kalinowski J."/>
            <person name="Ruckert C."/>
        </authorList>
    </citation>
    <scope>NUCLEOTIDE SEQUENCE</scope>
    <source>
        <strain evidence="11">KCTC 12711</strain>
    </source>
</reference>
<dbReference type="PROSITE" id="PS00761">
    <property type="entry name" value="SPASE_I_3"/>
    <property type="match status" value="1"/>
</dbReference>
<comment type="similarity">
    <text evidence="2 9">Belongs to the peptidase S26 family.</text>
</comment>
<evidence type="ECO:0000256" key="3">
    <source>
        <dbReference type="ARBA" id="ARBA00013208"/>
    </source>
</evidence>
<feature type="active site" evidence="7">
    <location>
        <position position="67"/>
    </location>
</feature>
<dbReference type="PRINTS" id="PR00727">
    <property type="entry name" value="LEADERPTASE"/>
</dbReference>
<evidence type="ECO:0000256" key="2">
    <source>
        <dbReference type="ARBA" id="ARBA00009370"/>
    </source>
</evidence>
<keyword evidence="8" id="KW-0472">Membrane</keyword>
<dbReference type="EC" id="3.4.21.89" evidence="3 8"/>
<dbReference type="Gene3D" id="2.10.109.10">
    <property type="entry name" value="Umud Fragment, subunit A"/>
    <property type="match status" value="1"/>
</dbReference>
<evidence type="ECO:0000313" key="11">
    <source>
        <dbReference type="EMBL" id="GHA09053.1"/>
    </source>
</evidence>
<comment type="catalytic activity">
    <reaction evidence="1 8">
        <text>Cleavage of hydrophobic, N-terminal signal or leader sequences from secreted and periplasmic proteins.</text>
        <dbReference type="EC" id="3.4.21.89"/>
    </reaction>
</comment>
<sequence>MFEKVLFGLIVLCGVVILACRYVFPQLAKREPEPWYLDYARSFFPVLVLVFMLRGFVAEPFRIPSGSMYPTLEIGDFILVNKYAYGIKLPILHTQILEVGEPKRGDIVVFRYPQDPSQNYIKRLIGLPGDTVEYYQGTVFVNGQKISPVKLGEYEYVDQKGQRIRGTEYEQTIAVDNSASASEVRFKTLALFSNHRSSAQRAWKVPEGQYFMMGDNRDSSADSRTWGFLPQENIVGKAFFVWMSWGNEDNPNGGGIDFERIGTRIQAETLSTGAE</sequence>
<comment type="subcellular location">
    <subcellularLocation>
        <location evidence="9">Membrane</location>
        <topology evidence="9">Multi-pass membrane protein</topology>
    </subcellularLocation>
</comment>
<feature type="transmembrane region" description="Helical" evidence="8">
    <location>
        <begin position="6"/>
        <end position="24"/>
    </location>
</feature>
<evidence type="ECO:0000256" key="7">
    <source>
        <dbReference type="PIRSR" id="PIRSR600223-1"/>
    </source>
</evidence>
<comment type="caution">
    <text evidence="11">The sequence shown here is derived from an EMBL/GenBank/DDBJ whole genome shotgun (WGS) entry which is preliminary data.</text>
</comment>
<name>A0A918RQG6_9GAMM</name>
<dbReference type="AlphaFoldDB" id="A0A918RQG6"/>
<dbReference type="InterPro" id="IPR019757">
    <property type="entry name" value="Pept_S26A_signal_pept_1_Lys-AS"/>
</dbReference>
<dbReference type="Pfam" id="PF10502">
    <property type="entry name" value="Peptidase_S26"/>
    <property type="match status" value="1"/>
</dbReference>
<dbReference type="PROSITE" id="PS51257">
    <property type="entry name" value="PROKAR_LIPOPROTEIN"/>
    <property type="match status" value="1"/>
</dbReference>
<reference evidence="11" key="2">
    <citation type="submission" date="2020-09" db="EMBL/GenBank/DDBJ databases">
        <authorList>
            <person name="Sun Q."/>
            <person name="Kim S."/>
        </authorList>
    </citation>
    <scope>NUCLEOTIDE SEQUENCE</scope>
    <source>
        <strain evidence="11">KCTC 12711</strain>
    </source>
</reference>
<dbReference type="Proteomes" id="UP000614811">
    <property type="component" value="Unassembled WGS sequence"/>
</dbReference>
<dbReference type="GO" id="GO:0004252">
    <property type="term" value="F:serine-type endopeptidase activity"/>
    <property type="evidence" value="ECO:0007669"/>
    <property type="project" value="InterPro"/>
</dbReference>
<dbReference type="InterPro" id="IPR019533">
    <property type="entry name" value="Peptidase_S26"/>
</dbReference>
<dbReference type="EMBL" id="BMXA01000002">
    <property type="protein sequence ID" value="GHA09053.1"/>
    <property type="molecule type" value="Genomic_DNA"/>
</dbReference>
<dbReference type="InterPro" id="IPR036286">
    <property type="entry name" value="LexA/Signal_pep-like_sf"/>
</dbReference>
<dbReference type="NCBIfam" id="TIGR02227">
    <property type="entry name" value="sigpep_I_bact"/>
    <property type="match status" value="1"/>
</dbReference>
<evidence type="ECO:0000256" key="8">
    <source>
        <dbReference type="RuleBase" id="RU003993"/>
    </source>
</evidence>